<evidence type="ECO:0000313" key="2">
    <source>
        <dbReference type="Proteomes" id="UP000251960"/>
    </source>
</evidence>
<evidence type="ECO:0000313" key="1">
    <source>
        <dbReference type="EMBL" id="PWZ14863.1"/>
    </source>
</evidence>
<organism evidence="1 2">
    <name type="scientific">Zea mays</name>
    <name type="common">Maize</name>
    <dbReference type="NCBI Taxonomy" id="4577"/>
    <lineage>
        <taxon>Eukaryota</taxon>
        <taxon>Viridiplantae</taxon>
        <taxon>Streptophyta</taxon>
        <taxon>Embryophyta</taxon>
        <taxon>Tracheophyta</taxon>
        <taxon>Spermatophyta</taxon>
        <taxon>Magnoliopsida</taxon>
        <taxon>Liliopsida</taxon>
        <taxon>Poales</taxon>
        <taxon>Poaceae</taxon>
        <taxon>PACMAD clade</taxon>
        <taxon>Panicoideae</taxon>
        <taxon>Andropogonodae</taxon>
        <taxon>Andropogoneae</taxon>
        <taxon>Tripsacinae</taxon>
        <taxon>Zea</taxon>
    </lineage>
</organism>
<comment type="caution">
    <text evidence="1">The sequence shown here is derived from an EMBL/GenBank/DDBJ whole genome shotgun (WGS) entry which is preliminary data.</text>
</comment>
<reference evidence="1 2" key="1">
    <citation type="journal article" date="2018" name="Nat. Genet.">
        <title>Extensive intraspecific gene order and gene structural variations between Mo17 and other maize genomes.</title>
        <authorList>
            <person name="Sun S."/>
            <person name="Zhou Y."/>
            <person name="Chen J."/>
            <person name="Shi J."/>
            <person name="Zhao H."/>
            <person name="Zhao H."/>
            <person name="Song W."/>
            <person name="Zhang M."/>
            <person name="Cui Y."/>
            <person name="Dong X."/>
            <person name="Liu H."/>
            <person name="Ma X."/>
            <person name="Jiao Y."/>
            <person name="Wang B."/>
            <person name="Wei X."/>
            <person name="Stein J.C."/>
            <person name="Glaubitz J.C."/>
            <person name="Lu F."/>
            <person name="Yu G."/>
            <person name="Liang C."/>
            <person name="Fengler K."/>
            <person name="Li B."/>
            <person name="Rafalski A."/>
            <person name="Schnable P.S."/>
            <person name="Ware D.H."/>
            <person name="Buckler E.S."/>
            <person name="Lai J."/>
        </authorList>
    </citation>
    <scope>NUCLEOTIDE SEQUENCE [LARGE SCALE GENOMIC DNA]</scope>
    <source>
        <strain evidence="2">cv. Missouri 17</strain>
        <tissue evidence="1">Seedling</tissue>
    </source>
</reference>
<sequence length="14" mass="1614">MVLHGPTKLRDLFS</sequence>
<dbReference type="Proteomes" id="UP000251960">
    <property type="component" value="Chromosome 7"/>
</dbReference>
<dbReference type="EMBL" id="NCVQ01000008">
    <property type="protein sequence ID" value="PWZ14863.1"/>
    <property type="molecule type" value="Genomic_DNA"/>
</dbReference>
<name>A0A3L6E3D2_MAIZE</name>
<protein>
    <submittedName>
        <fullName evidence="1">Uncharacterized protein</fullName>
    </submittedName>
</protein>
<accession>A0A3L6E3D2</accession>
<gene>
    <name evidence="1" type="ORF">Zm00014a_042173</name>
</gene>
<proteinExistence type="predicted"/>